<name>A0A665TRS8_ECHNA</name>
<dbReference type="InterPro" id="IPR036415">
    <property type="entry name" value="Lamin_tail_dom_sf"/>
</dbReference>
<dbReference type="PROSITE" id="PS51841">
    <property type="entry name" value="LTD"/>
    <property type="match status" value="1"/>
</dbReference>
<feature type="region of interest" description="Disordered" evidence="7">
    <location>
        <begin position="398"/>
        <end position="447"/>
    </location>
</feature>
<keyword evidence="2 6" id="KW-0175">Coiled coil</keyword>
<feature type="compositionally biased region" description="Polar residues" evidence="7">
    <location>
        <begin position="399"/>
        <end position="413"/>
    </location>
</feature>
<dbReference type="InterPro" id="IPR018039">
    <property type="entry name" value="IF_conserved"/>
</dbReference>
<dbReference type="PROSITE" id="PS51842">
    <property type="entry name" value="IF_ROD_2"/>
    <property type="match status" value="1"/>
</dbReference>
<dbReference type="AlphaFoldDB" id="A0A665TRS8"/>
<keyword evidence="3" id="KW-0636">Prenylation</keyword>
<feature type="compositionally biased region" description="Low complexity" evidence="7">
    <location>
        <begin position="1"/>
        <end position="36"/>
    </location>
</feature>
<dbReference type="Proteomes" id="UP000472264">
    <property type="component" value="Chromosome 3"/>
</dbReference>
<feature type="coiled-coil region" evidence="6">
    <location>
        <begin position="40"/>
        <end position="67"/>
    </location>
</feature>
<evidence type="ECO:0000256" key="4">
    <source>
        <dbReference type="ARBA" id="ARBA00024186"/>
    </source>
</evidence>
<dbReference type="InterPro" id="IPR039008">
    <property type="entry name" value="IF_rod_dom"/>
</dbReference>
<evidence type="ECO:0000256" key="2">
    <source>
        <dbReference type="ARBA" id="ARBA00023054"/>
    </source>
</evidence>
<dbReference type="GO" id="GO:0005200">
    <property type="term" value="F:structural constituent of cytoskeleton"/>
    <property type="evidence" value="ECO:0007669"/>
    <property type="project" value="TreeGrafter"/>
</dbReference>
<dbReference type="GO" id="GO:0006998">
    <property type="term" value="P:nuclear envelope organization"/>
    <property type="evidence" value="ECO:0007669"/>
    <property type="project" value="TreeGrafter"/>
</dbReference>
<evidence type="ECO:0000259" key="9">
    <source>
        <dbReference type="PROSITE" id="PS51842"/>
    </source>
</evidence>
<reference evidence="10" key="1">
    <citation type="submission" date="2021-04" db="EMBL/GenBank/DDBJ databases">
        <authorList>
            <consortium name="Wellcome Sanger Institute Data Sharing"/>
        </authorList>
    </citation>
    <scope>NUCLEOTIDE SEQUENCE [LARGE SCALE GENOMIC DNA]</scope>
</reference>
<dbReference type="OMA" id="VRIEHEN"/>
<dbReference type="Pfam" id="PF00932">
    <property type="entry name" value="LTD"/>
    <property type="match status" value="1"/>
</dbReference>
<dbReference type="InParanoid" id="A0A665TRS8"/>
<evidence type="ECO:0000259" key="8">
    <source>
        <dbReference type="PROSITE" id="PS51841"/>
    </source>
</evidence>
<dbReference type="Gene3D" id="2.60.40.1260">
    <property type="entry name" value="Lamin Tail domain"/>
    <property type="match status" value="1"/>
</dbReference>
<dbReference type="Gene3D" id="1.20.5.170">
    <property type="match status" value="1"/>
</dbReference>
<evidence type="ECO:0000256" key="7">
    <source>
        <dbReference type="SAM" id="MobiDB-lite"/>
    </source>
</evidence>
<dbReference type="InterPro" id="IPR001322">
    <property type="entry name" value="Lamin_tail_dom"/>
</dbReference>
<dbReference type="GO" id="GO:0007097">
    <property type="term" value="P:nuclear migration"/>
    <property type="evidence" value="ECO:0007669"/>
    <property type="project" value="TreeGrafter"/>
</dbReference>
<dbReference type="Gene3D" id="1.20.5.1160">
    <property type="entry name" value="Vasodilator-stimulated phosphoprotein"/>
    <property type="match status" value="1"/>
</dbReference>
<proteinExistence type="inferred from homology"/>
<organism evidence="10 11">
    <name type="scientific">Echeneis naucrates</name>
    <name type="common">Live sharksucker</name>
    <dbReference type="NCBI Taxonomy" id="173247"/>
    <lineage>
        <taxon>Eukaryota</taxon>
        <taxon>Metazoa</taxon>
        <taxon>Chordata</taxon>
        <taxon>Craniata</taxon>
        <taxon>Vertebrata</taxon>
        <taxon>Euteleostomi</taxon>
        <taxon>Actinopterygii</taxon>
        <taxon>Neopterygii</taxon>
        <taxon>Teleostei</taxon>
        <taxon>Neoteleostei</taxon>
        <taxon>Acanthomorphata</taxon>
        <taxon>Carangaria</taxon>
        <taxon>Carangiformes</taxon>
        <taxon>Echeneidae</taxon>
        <taxon>Echeneis</taxon>
    </lineage>
</organism>
<dbReference type="GO" id="GO:0005652">
    <property type="term" value="C:nuclear lamina"/>
    <property type="evidence" value="ECO:0007669"/>
    <property type="project" value="UniProtKB-SubCell"/>
</dbReference>
<feature type="coiled-coil region" evidence="6">
    <location>
        <begin position="160"/>
        <end position="345"/>
    </location>
</feature>
<feature type="region of interest" description="Disordered" evidence="7">
    <location>
        <begin position="1"/>
        <end position="37"/>
    </location>
</feature>
<dbReference type="PANTHER" id="PTHR45721:SF16">
    <property type="entry name" value="LAMIN-L(III)"/>
    <property type="match status" value="1"/>
</dbReference>
<evidence type="ECO:0000256" key="6">
    <source>
        <dbReference type="SAM" id="Coils"/>
    </source>
</evidence>
<feature type="domain" description="IF rod" evidence="9">
    <location>
        <begin position="43"/>
        <end position="399"/>
    </location>
</feature>
<evidence type="ECO:0000256" key="1">
    <source>
        <dbReference type="ARBA" id="ARBA00022754"/>
    </source>
</evidence>
<dbReference type="GO" id="GO:0051664">
    <property type="term" value="P:nuclear pore localization"/>
    <property type="evidence" value="ECO:0007669"/>
    <property type="project" value="TreeGrafter"/>
</dbReference>
<evidence type="ECO:0000256" key="5">
    <source>
        <dbReference type="RuleBase" id="RU000685"/>
    </source>
</evidence>
<dbReference type="PROSITE" id="PS00226">
    <property type="entry name" value="IF_ROD_1"/>
    <property type="match status" value="1"/>
</dbReference>
<reference evidence="10" key="3">
    <citation type="submission" date="2025-09" db="UniProtKB">
        <authorList>
            <consortium name="Ensembl"/>
        </authorList>
    </citation>
    <scope>IDENTIFICATION</scope>
</reference>
<keyword evidence="3" id="KW-0449">Lipoprotein</keyword>
<gene>
    <name evidence="10" type="primary">lmnl3</name>
</gene>
<comment type="subcellular location">
    <subcellularLocation>
        <location evidence="4">Nucleus lamina</location>
    </subcellularLocation>
</comment>
<sequence length="592" mass="67935">MASATSTPAASSGRSSRSAARRSAVAGPPSSSTSPTCLSRIQEKDELRHLNDRLANYIQRVQELEGERSSILLQLEEKDESKSREMGNVRRLYEEELADVRKSLDGLAGERARLQIDYGNVCEEYRKLQARNQKKETDLGNALIQWRKVELTLSSKDAECINLLSENRRLKDDSSDLQDQLESVEGVLSDTKNQLSAEILRRVDLENQIQTLKEQLELQRNISEQEILQVRSRHESRLVEVDSGRRREFESKLAEAMKQLRQDHEIQLQQYKDEIDRTLSSKLQNAQQAALEKSNVVSTTKEELENTKLRVETLSSQLQQHQKEKMVLESRFQELERTLDREREVWQQRFTDKEQELLNMRSQMYSQLEDYENLLDVKLALDMEINAYRKMLEVEEQRLQLSPSPSQRTSVSRTNEHSRRKLRGKKRKHEGASGSSPAYKISSRSTNRGGVSVAEVDLDGKYVRLRNDSDTEQPLGDWVVRRMYTESGDISFHIPTSCVLAAGKTLTIWAAGAEEEMDSGDLILQGHRTWGPVSDVRVVLLNPNQEEMAERRVCMQGKGDEDTELEFDEEFVAGSDIQHFRRQVNAPMHKAS</sequence>
<reference evidence="10" key="2">
    <citation type="submission" date="2025-08" db="UniProtKB">
        <authorList>
            <consortium name="Ensembl"/>
        </authorList>
    </citation>
    <scope>IDENTIFICATION</scope>
</reference>
<comment type="similarity">
    <text evidence="5">Belongs to the intermediate filament family.</text>
</comment>
<feature type="compositionally biased region" description="Basic residues" evidence="7">
    <location>
        <begin position="418"/>
        <end position="429"/>
    </location>
</feature>
<keyword evidence="11" id="KW-1185">Reference proteome</keyword>
<evidence type="ECO:0000313" key="11">
    <source>
        <dbReference type="Proteomes" id="UP000472264"/>
    </source>
</evidence>
<dbReference type="GO" id="GO:0090435">
    <property type="term" value="P:protein localization to nuclear envelope"/>
    <property type="evidence" value="ECO:0007669"/>
    <property type="project" value="TreeGrafter"/>
</dbReference>
<dbReference type="SUPFAM" id="SSF64593">
    <property type="entry name" value="Intermediate filament protein, coiled coil region"/>
    <property type="match status" value="2"/>
</dbReference>
<dbReference type="SMART" id="SM01391">
    <property type="entry name" value="Filament"/>
    <property type="match status" value="1"/>
</dbReference>
<dbReference type="GO" id="GO:0031507">
    <property type="term" value="P:heterochromatin formation"/>
    <property type="evidence" value="ECO:0007669"/>
    <property type="project" value="TreeGrafter"/>
</dbReference>
<dbReference type="GO" id="GO:0005882">
    <property type="term" value="C:intermediate filament"/>
    <property type="evidence" value="ECO:0007669"/>
    <property type="project" value="UniProtKB-KW"/>
</dbReference>
<evidence type="ECO:0000313" key="10">
    <source>
        <dbReference type="Ensembl" id="ENSENLP00000009892.1"/>
    </source>
</evidence>
<evidence type="ECO:0000256" key="3">
    <source>
        <dbReference type="ARBA" id="ARBA00023289"/>
    </source>
</evidence>
<dbReference type="PANTHER" id="PTHR45721">
    <property type="entry name" value="LAMIN DM0-RELATED"/>
    <property type="match status" value="1"/>
</dbReference>
<keyword evidence="1 5" id="KW-0403">Intermediate filament</keyword>
<accession>A0A665TRS8</accession>
<protein>
    <submittedName>
        <fullName evidence="10">Lamin L3</fullName>
    </submittedName>
</protein>
<dbReference type="Ensembl" id="ENSENLT00000010350.1">
    <property type="protein sequence ID" value="ENSENLP00000009892.1"/>
    <property type="gene ID" value="ENSENLG00000004766.1"/>
</dbReference>
<feature type="domain" description="LTD" evidence="8">
    <location>
        <begin position="435"/>
        <end position="559"/>
    </location>
</feature>
<dbReference type="Pfam" id="PF00038">
    <property type="entry name" value="Filament"/>
    <property type="match status" value="1"/>
</dbReference>
<dbReference type="SUPFAM" id="SSF74853">
    <property type="entry name" value="Lamin A/C globular tail domain"/>
    <property type="match status" value="1"/>
</dbReference>